<evidence type="ECO:0000313" key="2">
    <source>
        <dbReference type="Proteomes" id="UP000044602"/>
    </source>
</evidence>
<dbReference type="EMBL" id="CVQH01023750">
    <property type="protein sequence ID" value="CRK35946.1"/>
    <property type="molecule type" value="Genomic_DNA"/>
</dbReference>
<accession>A0A0G4MNY4</accession>
<dbReference type="Proteomes" id="UP000044602">
    <property type="component" value="Unassembled WGS sequence"/>
</dbReference>
<proteinExistence type="predicted"/>
<evidence type="ECO:0000313" key="1">
    <source>
        <dbReference type="EMBL" id="CRK35946.1"/>
    </source>
</evidence>
<dbReference type="AlphaFoldDB" id="A0A0G4MNY4"/>
<reference evidence="1 2" key="1">
    <citation type="submission" date="2015-05" db="EMBL/GenBank/DDBJ databases">
        <authorList>
            <person name="Wang D.B."/>
            <person name="Wang M."/>
        </authorList>
    </citation>
    <scope>NUCLEOTIDE SEQUENCE [LARGE SCALE GENOMIC DNA]</scope>
    <source>
        <strain evidence="1">VL1</strain>
    </source>
</reference>
<organism evidence="1 2">
    <name type="scientific">Verticillium longisporum</name>
    <name type="common">Verticillium dahliae var. longisporum</name>
    <dbReference type="NCBI Taxonomy" id="100787"/>
    <lineage>
        <taxon>Eukaryota</taxon>
        <taxon>Fungi</taxon>
        <taxon>Dikarya</taxon>
        <taxon>Ascomycota</taxon>
        <taxon>Pezizomycotina</taxon>
        <taxon>Sordariomycetes</taxon>
        <taxon>Hypocreomycetidae</taxon>
        <taxon>Glomerellales</taxon>
        <taxon>Plectosphaerellaceae</taxon>
        <taxon>Verticillium</taxon>
    </lineage>
</organism>
<name>A0A0G4MNY4_VERLO</name>
<keyword evidence="2" id="KW-1185">Reference proteome</keyword>
<sequence>MSTEPGRIRATANALPQTTIVKSKDPIYWVTCVINGGCQQQDLFSPSESFMTPIAHAHAHTSTEFDQRGLTTNSALPVRNRTAVDNSRLILPYIWRSPVSRPRLHVMGTSHTQQALLRSYLTASDVRPAPQPLLLLGLAKEEKPSLRCNYQLRQSPAFMRF</sequence>
<protein>
    <submittedName>
        <fullName evidence="1">Uncharacterized protein</fullName>
    </submittedName>
</protein>
<gene>
    <name evidence="1" type="ORF">BN1708_006868</name>
</gene>